<evidence type="ECO:0000313" key="4">
    <source>
        <dbReference type="Proteomes" id="UP000828390"/>
    </source>
</evidence>
<keyword evidence="4" id="KW-1185">Reference proteome</keyword>
<protein>
    <submittedName>
        <fullName evidence="3">Uncharacterized protein</fullName>
    </submittedName>
</protein>
<comment type="caution">
    <text evidence="3">The sequence shown here is derived from an EMBL/GenBank/DDBJ whole genome shotgun (WGS) entry which is preliminary data.</text>
</comment>
<evidence type="ECO:0000256" key="1">
    <source>
        <dbReference type="ARBA" id="ARBA00004123"/>
    </source>
</evidence>
<dbReference type="Pfam" id="PF20168">
    <property type="entry name" value="PDS5"/>
    <property type="match status" value="1"/>
</dbReference>
<evidence type="ECO:0000313" key="3">
    <source>
        <dbReference type="EMBL" id="KAH3839440.1"/>
    </source>
</evidence>
<proteinExistence type="predicted"/>
<dbReference type="Proteomes" id="UP000828390">
    <property type="component" value="Unassembled WGS sequence"/>
</dbReference>
<dbReference type="GO" id="GO:0007064">
    <property type="term" value="P:mitotic sister chromatid cohesion"/>
    <property type="evidence" value="ECO:0007669"/>
    <property type="project" value="InterPro"/>
</dbReference>
<dbReference type="GO" id="GO:0005634">
    <property type="term" value="C:nucleus"/>
    <property type="evidence" value="ECO:0007669"/>
    <property type="project" value="UniProtKB-SubCell"/>
</dbReference>
<reference evidence="3" key="1">
    <citation type="journal article" date="2019" name="bioRxiv">
        <title>The Genome of the Zebra Mussel, Dreissena polymorpha: A Resource for Invasive Species Research.</title>
        <authorList>
            <person name="McCartney M.A."/>
            <person name="Auch B."/>
            <person name="Kono T."/>
            <person name="Mallez S."/>
            <person name="Zhang Y."/>
            <person name="Obille A."/>
            <person name="Becker A."/>
            <person name="Abrahante J.E."/>
            <person name="Garbe J."/>
            <person name="Badalamenti J.P."/>
            <person name="Herman A."/>
            <person name="Mangelson H."/>
            <person name="Liachko I."/>
            <person name="Sullivan S."/>
            <person name="Sone E.D."/>
            <person name="Koren S."/>
            <person name="Silverstein K.A.T."/>
            <person name="Beckman K.B."/>
            <person name="Gohl D.M."/>
        </authorList>
    </citation>
    <scope>NUCLEOTIDE SEQUENCE</scope>
    <source>
        <strain evidence="3">Duluth1</strain>
        <tissue evidence="3">Whole animal</tissue>
    </source>
</reference>
<dbReference type="EMBL" id="JAIWYP010000004">
    <property type="protein sequence ID" value="KAH3839440.1"/>
    <property type="molecule type" value="Genomic_DNA"/>
</dbReference>
<organism evidence="3 4">
    <name type="scientific">Dreissena polymorpha</name>
    <name type="common">Zebra mussel</name>
    <name type="synonym">Mytilus polymorpha</name>
    <dbReference type="NCBI Taxonomy" id="45954"/>
    <lineage>
        <taxon>Eukaryota</taxon>
        <taxon>Metazoa</taxon>
        <taxon>Spiralia</taxon>
        <taxon>Lophotrochozoa</taxon>
        <taxon>Mollusca</taxon>
        <taxon>Bivalvia</taxon>
        <taxon>Autobranchia</taxon>
        <taxon>Heteroconchia</taxon>
        <taxon>Euheterodonta</taxon>
        <taxon>Imparidentia</taxon>
        <taxon>Neoheterodontei</taxon>
        <taxon>Myida</taxon>
        <taxon>Dreissenoidea</taxon>
        <taxon>Dreissenidae</taxon>
        <taxon>Dreissena</taxon>
    </lineage>
</organism>
<dbReference type="PANTHER" id="PTHR12663">
    <property type="entry name" value="ANDROGEN INDUCED INHIBITOR OF PROLIFERATION AS3 / PDS5-RELATED"/>
    <property type="match status" value="1"/>
</dbReference>
<dbReference type="AlphaFoldDB" id="A0A9D4KH42"/>
<gene>
    <name evidence="3" type="ORF">DPMN_112871</name>
</gene>
<name>A0A9D4KH42_DREPO</name>
<comment type="subcellular location">
    <subcellularLocation>
        <location evidence="1">Nucleus</location>
    </subcellularLocation>
</comment>
<keyword evidence="2" id="KW-0539">Nucleus</keyword>
<reference evidence="3" key="2">
    <citation type="submission" date="2020-11" db="EMBL/GenBank/DDBJ databases">
        <authorList>
            <person name="McCartney M.A."/>
            <person name="Auch B."/>
            <person name="Kono T."/>
            <person name="Mallez S."/>
            <person name="Becker A."/>
            <person name="Gohl D.M."/>
            <person name="Silverstein K.A.T."/>
            <person name="Koren S."/>
            <person name="Bechman K.B."/>
            <person name="Herman A."/>
            <person name="Abrahante J.E."/>
            <person name="Garbe J."/>
        </authorList>
    </citation>
    <scope>NUCLEOTIDE SEQUENCE</scope>
    <source>
        <strain evidence="3">Duluth1</strain>
        <tissue evidence="3">Whole animal</tissue>
    </source>
</reference>
<dbReference type="PANTHER" id="PTHR12663:SF0">
    <property type="entry name" value="PRECOCIOUS DISSOCIATION OF SISTERS 5, ISOFORM A"/>
    <property type="match status" value="1"/>
</dbReference>
<accession>A0A9D4KH42</accession>
<dbReference type="InterPro" id="IPR039776">
    <property type="entry name" value="Pds5"/>
</dbReference>
<sequence>MFVLQLIARAFQDMGQDENEQYSGLALHLATDFFLEHSNKDVRLLVACCIADVFRIFAPEAPYRDTSHLKVA</sequence>
<dbReference type="GO" id="GO:0006281">
    <property type="term" value="P:DNA repair"/>
    <property type="evidence" value="ECO:0007669"/>
    <property type="project" value="TreeGrafter"/>
</dbReference>
<evidence type="ECO:0000256" key="2">
    <source>
        <dbReference type="ARBA" id="ARBA00023242"/>
    </source>
</evidence>
<dbReference type="GO" id="GO:0000785">
    <property type="term" value="C:chromatin"/>
    <property type="evidence" value="ECO:0007669"/>
    <property type="project" value="TreeGrafter"/>
</dbReference>